<reference evidence="3 4" key="1">
    <citation type="submission" date="2010-01" db="EMBL/GenBank/DDBJ databases">
        <title>The complete genome of Thermobispora bispora DSM 43833.</title>
        <authorList>
            <consortium name="US DOE Joint Genome Institute (JGI-PGF)"/>
            <person name="Lucas S."/>
            <person name="Copeland A."/>
            <person name="Lapidus A."/>
            <person name="Glavina del Rio T."/>
            <person name="Dalin E."/>
            <person name="Tice H."/>
            <person name="Bruce D."/>
            <person name="Goodwin L."/>
            <person name="Pitluck S."/>
            <person name="Kyrpides N."/>
            <person name="Mavromatis K."/>
            <person name="Ivanova N."/>
            <person name="Mikhailova N."/>
            <person name="Chertkov O."/>
            <person name="Brettin T."/>
            <person name="Detter J.C."/>
            <person name="Han C."/>
            <person name="Larimer F."/>
            <person name="Land M."/>
            <person name="Hauser L."/>
            <person name="Markowitz V."/>
            <person name="Cheng J.-F."/>
            <person name="Hugenholtz P."/>
            <person name="Woyke T."/>
            <person name="Wu D."/>
            <person name="Jando M."/>
            <person name="Schneider S."/>
            <person name="Klenk H.-P."/>
            <person name="Eisen J.A."/>
        </authorList>
    </citation>
    <scope>NUCLEOTIDE SEQUENCE [LARGE SCALE GENOMIC DNA]</scope>
    <source>
        <strain evidence="4">ATCC 19993 / DSM 43833 / CBS 139.67 / JCM 10125 / KCTC 9307 / NBRC 14880 / R51</strain>
    </source>
</reference>
<dbReference type="GO" id="GO:0006508">
    <property type="term" value="P:proteolysis"/>
    <property type="evidence" value="ECO:0007669"/>
    <property type="project" value="InterPro"/>
</dbReference>
<dbReference type="InterPro" id="IPR050966">
    <property type="entry name" value="Glutamyl_endopeptidase"/>
</dbReference>
<organism evidence="3 4">
    <name type="scientific">Thermobispora bispora (strain ATCC 19993 / DSM 43833 / CBS 139.67 / JCM 10125 / KCTC 9307 / NBRC 14880 / R51)</name>
    <dbReference type="NCBI Taxonomy" id="469371"/>
    <lineage>
        <taxon>Bacteria</taxon>
        <taxon>Bacillati</taxon>
        <taxon>Actinomycetota</taxon>
        <taxon>Actinomycetes</taxon>
        <taxon>Streptosporangiales</taxon>
        <taxon>Streptosporangiaceae</taxon>
        <taxon>Thermobispora</taxon>
    </lineage>
</organism>
<dbReference type="RefSeq" id="WP_013131293.1">
    <property type="nucleotide sequence ID" value="NC_014165.1"/>
</dbReference>
<proteinExistence type="predicted"/>
<dbReference type="InterPro" id="IPR009003">
    <property type="entry name" value="Peptidase_S1_PA"/>
</dbReference>
<name>D6Y7U1_THEBD</name>
<dbReference type="STRING" id="469371.Tbis_1038"/>
<evidence type="ECO:0000256" key="2">
    <source>
        <dbReference type="SAM" id="SignalP"/>
    </source>
</evidence>
<dbReference type="Proteomes" id="UP000006640">
    <property type="component" value="Chromosome"/>
</dbReference>
<accession>D6Y7U1</accession>
<dbReference type="eggNOG" id="COG3591">
    <property type="taxonomic scope" value="Bacteria"/>
</dbReference>
<dbReference type="InterPro" id="IPR043504">
    <property type="entry name" value="Peptidase_S1_PA_chymotrypsin"/>
</dbReference>
<dbReference type="EMBL" id="CP001874">
    <property type="protein sequence ID" value="ADG87760.1"/>
    <property type="molecule type" value="Genomic_DNA"/>
</dbReference>
<dbReference type="HOGENOM" id="CLU_050832_0_1_11"/>
<evidence type="ECO:0000256" key="1">
    <source>
        <dbReference type="ARBA" id="ARBA00022729"/>
    </source>
</evidence>
<protein>
    <recommendedName>
        <fullName evidence="5">Peptidase S1 domain-containing protein</fullName>
    </recommendedName>
</protein>
<feature type="chain" id="PRO_5039514337" description="Peptidase S1 domain-containing protein" evidence="2">
    <location>
        <begin position="22"/>
        <end position="321"/>
    </location>
</feature>
<evidence type="ECO:0000313" key="3">
    <source>
        <dbReference type="EMBL" id="ADG87760.1"/>
    </source>
</evidence>
<evidence type="ECO:0000313" key="4">
    <source>
        <dbReference type="Proteomes" id="UP000006640"/>
    </source>
</evidence>
<dbReference type="PROSITE" id="PS00134">
    <property type="entry name" value="TRYPSIN_HIS"/>
    <property type="match status" value="1"/>
</dbReference>
<dbReference type="Gene3D" id="2.40.10.10">
    <property type="entry name" value="Trypsin-like serine proteases"/>
    <property type="match status" value="2"/>
</dbReference>
<dbReference type="GO" id="GO:0004252">
    <property type="term" value="F:serine-type endopeptidase activity"/>
    <property type="evidence" value="ECO:0007669"/>
    <property type="project" value="InterPro"/>
</dbReference>
<dbReference type="KEGG" id="tbi:Tbis_1038"/>
<keyword evidence="4" id="KW-1185">Reference proteome</keyword>
<evidence type="ECO:0008006" key="5">
    <source>
        <dbReference type="Google" id="ProtNLM"/>
    </source>
</evidence>
<dbReference type="InterPro" id="IPR018114">
    <property type="entry name" value="TRYPSIN_HIS"/>
</dbReference>
<dbReference type="AlphaFoldDB" id="D6Y7U1"/>
<dbReference type="SUPFAM" id="SSF50494">
    <property type="entry name" value="Trypsin-like serine proteases"/>
    <property type="match status" value="1"/>
</dbReference>
<sequence>MSLPLLIAAALAAGAVAGPHAELLPVADAVEHLAAPIAGAHWTPERMERAIPIDLPGAGETADRVRSLAATVLPPAAARRLPLARERRAAVRSTTSGSVWEAGGLVRKTTGRVFLTMNGVDFACSASAVRSANRSVVVTAGHCVKNGTGAWAENWVFVPGYQPGRRPYGTYTARRMFVPRQWARDGNDDYDVGMVVVNDGPGGRRLGDVVGGQEIGFNARRGQQTYGFGFPADPPYSGERLLYCAGVPHDDPHGQTRGQGLRCELTAGASGGPWLTSFDPATGRGVLTSVSSFKYSTDHRTMYGPYFGPAIKNLFLKAERA</sequence>
<keyword evidence="1 2" id="KW-0732">Signal</keyword>
<feature type="signal peptide" evidence="2">
    <location>
        <begin position="1"/>
        <end position="21"/>
    </location>
</feature>
<dbReference type="PANTHER" id="PTHR15462">
    <property type="entry name" value="SERINE PROTEASE"/>
    <property type="match status" value="1"/>
</dbReference>
<gene>
    <name evidence="3" type="ordered locus">Tbis_1038</name>
</gene>